<feature type="transmembrane region" description="Helical" evidence="8">
    <location>
        <begin position="204"/>
        <end position="224"/>
    </location>
</feature>
<feature type="transmembrane region" description="Helical" evidence="8">
    <location>
        <begin position="84"/>
        <end position="103"/>
    </location>
</feature>
<feature type="transmembrane region" description="Helical" evidence="8">
    <location>
        <begin position="17"/>
        <end position="39"/>
    </location>
</feature>
<organism evidence="10 11">
    <name type="scientific">Microbacterium resistens</name>
    <dbReference type="NCBI Taxonomy" id="156977"/>
    <lineage>
        <taxon>Bacteria</taxon>
        <taxon>Bacillati</taxon>
        <taxon>Actinomycetota</taxon>
        <taxon>Actinomycetes</taxon>
        <taxon>Micrococcales</taxon>
        <taxon>Microbacteriaceae</taxon>
        <taxon>Microbacterium</taxon>
    </lineage>
</organism>
<evidence type="ECO:0000313" key="11">
    <source>
        <dbReference type="Proteomes" id="UP001259347"/>
    </source>
</evidence>
<evidence type="ECO:0000256" key="2">
    <source>
        <dbReference type="ARBA" id="ARBA00008537"/>
    </source>
</evidence>
<feature type="transmembrane region" description="Helical" evidence="8">
    <location>
        <begin position="362"/>
        <end position="388"/>
    </location>
</feature>
<evidence type="ECO:0000256" key="4">
    <source>
        <dbReference type="ARBA" id="ARBA00022475"/>
    </source>
</evidence>
<dbReference type="NCBIfam" id="TIGR00711">
    <property type="entry name" value="efflux_EmrB"/>
    <property type="match status" value="1"/>
</dbReference>
<dbReference type="InterPro" id="IPR020846">
    <property type="entry name" value="MFS_dom"/>
</dbReference>
<dbReference type="PRINTS" id="PR01036">
    <property type="entry name" value="TCRTETB"/>
</dbReference>
<evidence type="ECO:0000313" key="10">
    <source>
        <dbReference type="EMBL" id="MDR6867613.1"/>
    </source>
</evidence>
<dbReference type="PROSITE" id="PS50850">
    <property type="entry name" value="MFS"/>
    <property type="match status" value="1"/>
</dbReference>
<gene>
    <name evidence="10" type="ORF">J2Y69_002217</name>
</gene>
<feature type="transmembrane region" description="Helical" evidence="8">
    <location>
        <begin position="309"/>
        <end position="330"/>
    </location>
</feature>
<feature type="domain" description="Major facilitator superfamily (MFS) profile" evidence="9">
    <location>
        <begin position="18"/>
        <end position="455"/>
    </location>
</feature>
<keyword evidence="5 8" id="KW-0812">Transmembrane</keyword>
<feature type="transmembrane region" description="Helical" evidence="8">
    <location>
        <begin position="51"/>
        <end position="72"/>
    </location>
</feature>
<feature type="transmembrane region" description="Helical" evidence="8">
    <location>
        <begin position="272"/>
        <end position="297"/>
    </location>
</feature>
<name>A0ABU1SDD2_9MICO</name>
<feature type="transmembrane region" description="Helical" evidence="8">
    <location>
        <begin position="432"/>
        <end position="450"/>
    </location>
</feature>
<proteinExistence type="inferred from homology"/>
<sequence length="462" mass="47319">MTVNTDLGETLQGRTRWAIAAMALAAFMAVLNGTTVTASLEAMGPALGTSISGAVWVTTVYLVAASAAVPLIGWLTTRIGSARVLQMALTGFAVGSLLCGFAWDLSSMLVFRVLQGVSGGMLEPAALAVIGLIAPVSRMGRVMGFVSLVINIGPVVGPLLGGVLVGAGAWVWIFWINVPLAALVGLAAWRLLPREEGSGDRGARIDVLGLVLLPPGFVLLLLGLNRWGAGAELGVVIAFTVVGAALLALYVRHALRVDAPLLDIRLLRIPSFAATLGVMSVVGLVMYTQLTVLPILAERSLGLEPLWRAVPVAVLGLGLLVSMTVAGSLSDTIGPRLLIRGGAAVTTVTAALIAFGHDRWPLAVVLGLVALLGLGFGSIASPAFASIYRVLPKRSVGQGTAALFITVQLFASAGVTVVGFLTEASANPATSAYILIAVAALAVTLVASLLPGRNDVTAAAVH</sequence>
<evidence type="ECO:0000256" key="7">
    <source>
        <dbReference type="ARBA" id="ARBA00023136"/>
    </source>
</evidence>
<feature type="transmembrane region" description="Helical" evidence="8">
    <location>
        <begin position="145"/>
        <end position="166"/>
    </location>
</feature>
<dbReference type="Gene3D" id="1.20.1720.10">
    <property type="entry name" value="Multidrug resistance protein D"/>
    <property type="match status" value="1"/>
</dbReference>
<keyword evidence="4" id="KW-1003">Cell membrane</keyword>
<comment type="similarity">
    <text evidence="2">Belongs to the major facilitator superfamily. EmrB family.</text>
</comment>
<dbReference type="PANTHER" id="PTHR42718:SF9">
    <property type="entry name" value="MAJOR FACILITATOR SUPERFAMILY MULTIDRUG TRANSPORTER MFSC"/>
    <property type="match status" value="1"/>
</dbReference>
<evidence type="ECO:0000256" key="6">
    <source>
        <dbReference type="ARBA" id="ARBA00022989"/>
    </source>
</evidence>
<feature type="transmembrane region" description="Helical" evidence="8">
    <location>
        <begin position="230"/>
        <end position="251"/>
    </location>
</feature>
<protein>
    <submittedName>
        <fullName evidence="10">EmrB/QacA subfamily drug resistance transporter</fullName>
    </submittedName>
</protein>
<evidence type="ECO:0000259" key="9">
    <source>
        <dbReference type="PROSITE" id="PS50850"/>
    </source>
</evidence>
<dbReference type="InterPro" id="IPR036259">
    <property type="entry name" value="MFS_trans_sf"/>
</dbReference>
<accession>A0ABU1SDD2</accession>
<keyword evidence="11" id="KW-1185">Reference proteome</keyword>
<dbReference type="PANTHER" id="PTHR42718">
    <property type="entry name" value="MAJOR FACILITATOR SUPERFAMILY MULTIDRUG TRANSPORTER MFSC"/>
    <property type="match status" value="1"/>
</dbReference>
<keyword evidence="6 8" id="KW-1133">Transmembrane helix</keyword>
<keyword evidence="7 8" id="KW-0472">Membrane</keyword>
<feature type="transmembrane region" description="Helical" evidence="8">
    <location>
        <begin position="400"/>
        <end position="420"/>
    </location>
</feature>
<evidence type="ECO:0000256" key="3">
    <source>
        <dbReference type="ARBA" id="ARBA00022448"/>
    </source>
</evidence>
<keyword evidence="3" id="KW-0813">Transport</keyword>
<dbReference type="Proteomes" id="UP001259347">
    <property type="component" value="Unassembled WGS sequence"/>
</dbReference>
<evidence type="ECO:0000256" key="8">
    <source>
        <dbReference type="SAM" id="Phobius"/>
    </source>
</evidence>
<dbReference type="InterPro" id="IPR004638">
    <property type="entry name" value="EmrB-like"/>
</dbReference>
<dbReference type="EMBL" id="JAVDUM010000009">
    <property type="protein sequence ID" value="MDR6867613.1"/>
    <property type="molecule type" value="Genomic_DNA"/>
</dbReference>
<evidence type="ECO:0000256" key="1">
    <source>
        <dbReference type="ARBA" id="ARBA00004651"/>
    </source>
</evidence>
<feature type="transmembrane region" description="Helical" evidence="8">
    <location>
        <begin position="172"/>
        <end position="192"/>
    </location>
</feature>
<dbReference type="RefSeq" id="WP_310020580.1">
    <property type="nucleotide sequence ID" value="NZ_JAVDUM010000009.1"/>
</dbReference>
<comment type="subcellular location">
    <subcellularLocation>
        <location evidence="1">Cell membrane</location>
        <topology evidence="1">Multi-pass membrane protein</topology>
    </subcellularLocation>
</comment>
<dbReference type="SUPFAM" id="SSF103473">
    <property type="entry name" value="MFS general substrate transporter"/>
    <property type="match status" value="1"/>
</dbReference>
<feature type="transmembrane region" description="Helical" evidence="8">
    <location>
        <begin position="337"/>
        <end position="356"/>
    </location>
</feature>
<feature type="transmembrane region" description="Helical" evidence="8">
    <location>
        <begin position="109"/>
        <end position="133"/>
    </location>
</feature>
<comment type="caution">
    <text evidence="10">The sequence shown here is derived from an EMBL/GenBank/DDBJ whole genome shotgun (WGS) entry which is preliminary data.</text>
</comment>
<reference evidence="10 11" key="1">
    <citation type="submission" date="2023-07" db="EMBL/GenBank/DDBJ databases">
        <title>Sorghum-associated microbial communities from plants grown in Nebraska, USA.</title>
        <authorList>
            <person name="Schachtman D."/>
        </authorList>
    </citation>
    <scope>NUCLEOTIDE SEQUENCE [LARGE SCALE GENOMIC DNA]</scope>
    <source>
        <strain evidence="10 11">2980</strain>
    </source>
</reference>
<evidence type="ECO:0000256" key="5">
    <source>
        <dbReference type="ARBA" id="ARBA00022692"/>
    </source>
</evidence>
<dbReference type="InterPro" id="IPR011701">
    <property type="entry name" value="MFS"/>
</dbReference>
<dbReference type="Pfam" id="PF07690">
    <property type="entry name" value="MFS_1"/>
    <property type="match status" value="1"/>
</dbReference>
<dbReference type="Gene3D" id="1.20.1250.20">
    <property type="entry name" value="MFS general substrate transporter like domains"/>
    <property type="match status" value="1"/>
</dbReference>